<proteinExistence type="predicted"/>
<sequence length="206" mass="23088">MATKKSKADSRSVHTDALATLGTIHKRTEFRDAIHLAVEAVVAAKDLKPGAHIGFNSKGLASDRAQKKLGIVDPFLTAPVLKGQRFWLVVYPRAITSLRHVWSHPDFPEAEIPMDSPKPVAERATPEELQRIHSVDWIKRFAESVERPYEALMDGARGYLKYGAWMNGGAEFEGTFKQEFWDHYEIVTGESVTNRNRGSFFNCSCG</sequence>
<dbReference type="RefSeq" id="YP_009903734.1">
    <property type="nucleotide sequence ID" value="NC_049849.1"/>
</dbReference>
<organism evidence="1 2">
    <name type="scientific">Achromobacter phage Motura</name>
    <dbReference type="NCBI Taxonomy" id="2591403"/>
    <lineage>
        <taxon>Viruses</taxon>
        <taxon>Duplodnaviria</taxon>
        <taxon>Heunggongvirae</taxon>
        <taxon>Uroviricota</taxon>
        <taxon>Caudoviricetes</taxon>
        <taxon>Moturavirus</taxon>
        <taxon>Moturavirus motura</taxon>
    </lineage>
</organism>
<dbReference type="KEGG" id="vg:56136010"/>
<keyword evidence="2" id="KW-1185">Reference proteome</keyword>
<protein>
    <submittedName>
        <fullName evidence="1">Uncharacterized protein</fullName>
    </submittedName>
</protein>
<evidence type="ECO:0000313" key="2">
    <source>
        <dbReference type="Proteomes" id="UP000320799"/>
    </source>
</evidence>
<evidence type="ECO:0000313" key="1">
    <source>
        <dbReference type="EMBL" id="QDH83535.1"/>
    </source>
</evidence>
<reference evidence="1 2" key="1">
    <citation type="submission" date="2019-06" db="EMBL/GenBank/DDBJ databases">
        <authorList>
            <person name="Kincaid V.D."/>
            <person name="Fuller A."/>
            <person name="Hodges K."/>
            <person name="Bansal M."/>
            <person name="Essig J."/>
            <person name="Johnson A."/>
        </authorList>
    </citation>
    <scope>NUCLEOTIDE SEQUENCE [LARGE SCALE GENOMIC DNA]</scope>
</reference>
<accession>A0A514CSU5</accession>
<dbReference type="Proteomes" id="UP000320799">
    <property type="component" value="Segment"/>
</dbReference>
<dbReference type="GeneID" id="56136010"/>
<dbReference type="EMBL" id="MN094788">
    <property type="protein sequence ID" value="QDH83535.1"/>
    <property type="molecule type" value="Genomic_DNA"/>
</dbReference>
<name>A0A514CSU5_9CAUD</name>